<dbReference type="GO" id="GO:0016757">
    <property type="term" value="F:glycosyltransferase activity"/>
    <property type="evidence" value="ECO:0007669"/>
    <property type="project" value="UniProtKB-KW"/>
</dbReference>
<dbReference type="EC" id="2.4.-.-" evidence="1"/>
<accession>A0ABV1DXU6</accession>
<keyword evidence="1" id="KW-0328">Glycosyltransferase</keyword>
<proteinExistence type="predicted"/>
<organism evidence="1 2">
    <name type="scientific">Solibaculum intestinale</name>
    <dbReference type="NCBI Taxonomy" id="3133165"/>
    <lineage>
        <taxon>Bacteria</taxon>
        <taxon>Bacillati</taxon>
        <taxon>Bacillota</taxon>
        <taxon>Clostridia</taxon>
        <taxon>Eubacteriales</taxon>
        <taxon>Oscillospiraceae</taxon>
        <taxon>Solibaculum</taxon>
    </lineage>
</organism>
<reference evidence="1 2" key="1">
    <citation type="submission" date="2024-03" db="EMBL/GenBank/DDBJ databases">
        <title>Human intestinal bacterial collection.</title>
        <authorList>
            <person name="Pauvert C."/>
            <person name="Hitch T.C.A."/>
            <person name="Clavel T."/>
        </authorList>
    </citation>
    <scope>NUCLEOTIDE SEQUENCE [LARGE SCALE GENOMIC DNA]</scope>
    <source>
        <strain evidence="1 2">CLA-JM-H44</strain>
    </source>
</reference>
<keyword evidence="2" id="KW-1185">Reference proteome</keyword>
<sequence>MRMAFFHDNVMLSGEQGEQYSIIFPYSLWKERYLPCFEEISVSTRVKPMSSVPEDKRGGFVKSSGERVVMRPVTAYRSMADALFHRGAIRAQVRDILEDADCAVIRLPSMLGFFACQEALRLKKPYAVELVASGFGSLWYVGKPGGKALAPFFWRQAKKYTSAADYVLYVTDGYLQRLYPSRGHTAAISDVCLDTPAPQVLKKRLARIGEHFANHTPLTFGLIGSLNVRYKGQKTAMKALSLLKEQLPGFRLKLLGPGNPAHFQSVAERLGIASQVEFCGTLPAGDAVAAWLDSLDVFLLPSDQEALPRALIEAMSRGCPAVGSAVGGVPELLEERYLHRRRDAKGLARCLERLLSDETRMRRAAEHNFQKAQSFSRETLDGARLEFYQAFARYAGGGILE</sequence>
<dbReference type="SUPFAM" id="SSF53756">
    <property type="entry name" value="UDP-Glycosyltransferase/glycogen phosphorylase"/>
    <property type="match status" value="1"/>
</dbReference>
<dbReference type="Pfam" id="PF13692">
    <property type="entry name" value="Glyco_trans_1_4"/>
    <property type="match status" value="1"/>
</dbReference>
<dbReference type="PANTHER" id="PTHR12526">
    <property type="entry name" value="GLYCOSYLTRANSFERASE"/>
    <property type="match status" value="1"/>
</dbReference>
<dbReference type="CDD" id="cd03801">
    <property type="entry name" value="GT4_PimA-like"/>
    <property type="match status" value="1"/>
</dbReference>
<dbReference type="RefSeq" id="WP_349218136.1">
    <property type="nucleotide sequence ID" value="NZ_JBBMFD010000003.1"/>
</dbReference>
<protein>
    <submittedName>
        <fullName evidence="1">Glycosyltransferase family 4 protein</fullName>
        <ecNumber evidence="1">2.4.-.-</ecNumber>
    </submittedName>
</protein>
<evidence type="ECO:0000313" key="2">
    <source>
        <dbReference type="Proteomes" id="UP001489509"/>
    </source>
</evidence>
<dbReference type="Gene3D" id="3.40.50.2000">
    <property type="entry name" value="Glycogen Phosphorylase B"/>
    <property type="match status" value="2"/>
</dbReference>
<dbReference type="EMBL" id="JBBMFD010000003">
    <property type="protein sequence ID" value="MEQ2439870.1"/>
    <property type="molecule type" value="Genomic_DNA"/>
</dbReference>
<evidence type="ECO:0000313" key="1">
    <source>
        <dbReference type="EMBL" id="MEQ2439870.1"/>
    </source>
</evidence>
<gene>
    <name evidence="1" type="ORF">WMO26_03405</name>
</gene>
<keyword evidence="1" id="KW-0808">Transferase</keyword>
<dbReference type="Proteomes" id="UP001489509">
    <property type="component" value="Unassembled WGS sequence"/>
</dbReference>
<name>A0ABV1DXU6_9FIRM</name>
<comment type="caution">
    <text evidence="1">The sequence shown here is derived from an EMBL/GenBank/DDBJ whole genome shotgun (WGS) entry which is preliminary data.</text>
</comment>